<dbReference type="PROSITE" id="PS00761">
    <property type="entry name" value="SPASE_I_3"/>
    <property type="match status" value="2"/>
</dbReference>
<evidence type="ECO:0000256" key="12">
    <source>
        <dbReference type="ARBA" id="ARBA00032718"/>
    </source>
</evidence>
<keyword evidence="7" id="KW-0999">Mitochondrion inner membrane</keyword>
<dbReference type="GO" id="GO:0006627">
    <property type="term" value="P:protein processing involved in protein targeting to mitochondrion"/>
    <property type="evidence" value="ECO:0007669"/>
    <property type="project" value="InterPro"/>
</dbReference>
<evidence type="ECO:0000256" key="10">
    <source>
        <dbReference type="ARBA" id="ARBA00023128"/>
    </source>
</evidence>
<evidence type="ECO:0000256" key="8">
    <source>
        <dbReference type="ARBA" id="ARBA00022801"/>
    </source>
</evidence>
<evidence type="ECO:0000256" key="7">
    <source>
        <dbReference type="ARBA" id="ARBA00022792"/>
    </source>
</evidence>
<dbReference type="PANTHER" id="PTHR46041">
    <property type="entry name" value="MITOCHONDRIAL INNER MEMBRANE PROTEASE SUBUNIT 2"/>
    <property type="match status" value="1"/>
</dbReference>
<dbReference type="InterPro" id="IPR036286">
    <property type="entry name" value="LexA/Signal_pep-like_sf"/>
</dbReference>
<feature type="active site" evidence="13">
    <location>
        <position position="143"/>
    </location>
</feature>
<sequence>MLHESKDPPCNQLSIPVKKDTDYVFLSRWSVRNLEVNRGDIVSLVSPKNPDQKILKRVLALEGDVISTIGYYKPFVTVPEGHFWIEGDNTRNSLDSNTFGPIALGLCQARAVCIVWPPSRWQFLPSELPQKRQPILKFNSRSSMQPALNPGQKDTDYVFLSRWSVRNLEVNRGDIVSLVSPKNPDQKILKRVLALEGDVISTIGYYKPFVTVPEGHFWIEGDNTRNSLDSNTFGPIALGLCQARAVCIVWPPSRWQFLPSELPQKRQPIVRRDT</sequence>
<dbReference type="FunFam" id="2.10.109.10:FF:000005">
    <property type="entry name" value="Mitochondrial inner membrane protease subunit"/>
    <property type="match status" value="2"/>
</dbReference>
<dbReference type="GO" id="GO:0004252">
    <property type="term" value="F:serine-type endopeptidase activity"/>
    <property type="evidence" value="ECO:0007669"/>
    <property type="project" value="InterPro"/>
</dbReference>
<dbReference type="InterPro" id="IPR019758">
    <property type="entry name" value="Pept_S26A_signal_pept_1_CS"/>
</dbReference>
<dbReference type="VEuPathDB" id="VectorBase:LLONM1_007632"/>
<dbReference type="AlphaFoldDB" id="A0A1B0CFA7"/>
<feature type="domain" description="Peptidase S26" evidence="14">
    <location>
        <begin position="209"/>
        <end position="250"/>
    </location>
</feature>
<keyword evidence="5" id="KW-0645">Protease</keyword>
<dbReference type="PANTHER" id="PTHR46041:SF2">
    <property type="entry name" value="MITOCHONDRIAL INNER MEMBRANE PROTEASE SUBUNIT 2"/>
    <property type="match status" value="1"/>
</dbReference>
<dbReference type="Pfam" id="PF10502">
    <property type="entry name" value="Peptidase_S26"/>
    <property type="match status" value="4"/>
</dbReference>
<dbReference type="InterPro" id="IPR019533">
    <property type="entry name" value="Peptidase_S26"/>
</dbReference>
<name>A0A1B0CFA7_LUTLO</name>
<comment type="subcellular location">
    <subcellularLocation>
        <location evidence="1">Mitochondrion inner membrane</location>
        <topology evidence="1">Single-pass membrane protein</topology>
    </subcellularLocation>
</comment>
<dbReference type="EMBL" id="AJWK01009881">
    <property type="status" value="NOT_ANNOTATED_CDS"/>
    <property type="molecule type" value="Genomic_DNA"/>
</dbReference>
<keyword evidence="16" id="KW-1185">Reference proteome</keyword>
<evidence type="ECO:0000256" key="5">
    <source>
        <dbReference type="ARBA" id="ARBA00022670"/>
    </source>
</evidence>
<dbReference type="EnsemblMetazoa" id="LLOJ003028-RA">
    <property type="protein sequence ID" value="LLOJ003028-PA"/>
    <property type="gene ID" value="LLOJ003028"/>
</dbReference>
<organism evidence="15 16">
    <name type="scientific">Lutzomyia longipalpis</name>
    <name type="common">Sand fly</name>
    <dbReference type="NCBI Taxonomy" id="7200"/>
    <lineage>
        <taxon>Eukaryota</taxon>
        <taxon>Metazoa</taxon>
        <taxon>Ecdysozoa</taxon>
        <taxon>Arthropoda</taxon>
        <taxon>Hexapoda</taxon>
        <taxon>Insecta</taxon>
        <taxon>Pterygota</taxon>
        <taxon>Neoptera</taxon>
        <taxon>Endopterygota</taxon>
        <taxon>Diptera</taxon>
        <taxon>Nematocera</taxon>
        <taxon>Psychodoidea</taxon>
        <taxon>Psychodidae</taxon>
        <taxon>Lutzomyia</taxon>
        <taxon>Lutzomyia</taxon>
    </lineage>
</organism>
<dbReference type="CDD" id="cd06530">
    <property type="entry name" value="S26_SPase_I"/>
    <property type="match status" value="2"/>
</dbReference>
<dbReference type="SUPFAM" id="SSF51306">
    <property type="entry name" value="LexA/Signal peptidase"/>
    <property type="match status" value="2"/>
</dbReference>
<evidence type="ECO:0000256" key="3">
    <source>
        <dbReference type="ARBA" id="ARBA00011805"/>
    </source>
</evidence>
<evidence type="ECO:0000313" key="15">
    <source>
        <dbReference type="EnsemblMetazoa" id="LLOJ003028-PA"/>
    </source>
</evidence>
<comment type="similarity">
    <text evidence="2">Belongs to the peptidase S26 family. IMP2 subfamily.</text>
</comment>
<evidence type="ECO:0000259" key="14">
    <source>
        <dbReference type="Pfam" id="PF10502"/>
    </source>
</evidence>
<evidence type="ECO:0000256" key="2">
    <source>
        <dbReference type="ARBA" id="ARBA00007066"/>
    </source>
</evidence>
<evidence type="ECO:0000256" key="13">
    <source>
        <dbReference type="PIRSR" id="PIRSR600223-1"/>
    </source>
</evidence>
<dbReference type="EMBL" id="AJWK01009882">
    <property type="status" value="NOT_ANNOTATED_CDS"/>
    <property type="molecule type" value="Genomic_DNA"/>
</dbReference>
<dbReference type="Gene3D" id="2.10.109.10">
    <property type="entry name" value="Umud Fragment, subunit A"/>
    <property type="match status" value="2"/>
</dbReference>
<keyword evidence="11" id="KW-0472">Membrane</keyword>
<keyword evidence="9" id="KW-1133">Transmembrane helix</keyword>
<reference evidence="15" key="1">
    <citation type="submission" date="2020-05" db="UniProtKB">
        <authorList>
            <consortium name="EnsemblMetazoa"/>
        </authorList>
    </citation>
    <scope>IDENTIFICATION</scope>
    <source>
        <strain evidence="15">Jacobina</strain>
    </source>
</reference>
<keyword evidence="6" id="KW-0812">Transmembrane</keyword>
<dbReference type="GO" id="GO:0042720">
    <property type="term" value="C:mitochondrial inner membrane peptidase complex"/>
    <property type="evidence" value="ECO:0007669"/>
    <property type="project" value="InterPro"/>
</dbReference>
<protein>
    <recommendedName>
        <fullName evidence="4">Mitochondrial inner membrane protease subunit 2</fullName>
    </recommendedName>
    <alternativeName>
        <fullName evidence="12">IMP2-like protein</fullName>
    </alternativeName>
</protein>
<evidence type="ECO:0000256" key="4">
    <source>
        <dbReference type="ARBA" id="ARBA00013650"/>
    </source>
</evidence>
<feature type="domain" description="Peptidase S26" evidence="14">
    <location>
        <begin position="20"/>
        <end position="67"/>
    </location>
</feature>
<feature type="domain" description="Peptidase S26" evidence="14">
    <location>
        <begin position="142"/>
        <end position="201"/>
    </location>
</feature>
<accession>A0A1B0CFA7</accession>
<dbReference type="InterPro" id="IPR000223">
    <property type="entry name" value="Pept_S26A_signal_pept_1"/>
</dbReference>
<feature type="domain" description="Peptidase S26" evidence="14">
    <location>
        <begin position="75"/>
        <end position="116"/>
    </location>
</feature>
<evidence type="ECO:0000256" key="1">
    <source>
        <dbReference type="ARBA" id="ARBA00004434"/>
    </source>
</evidence>
<proteinExistence type="inferred from homology"/>
<comment type="subunit">
    <text evidence="3">Heterodimer of 2 subunits, IMMPL1 and IMMPL2.</text>
</comment>
<evidence type="ECO:0000256" key="11">
    <source>
        <dbReference type="ARBA" id="ARBA00023136"/>
    </source>
</evidence>
<dbReference type="GO" id="GO:0006465">
    <property type="term" value="P:signal peptide processing"/>
    <property type="evidence" value="ECO:0007669"/>
    <property type="project" value="InterPro"/>
</dbReference>
<evidence type="ECO:0000256" key="6">
    <source>
        <dbReference type="ARBA" id="ARBA00022692"/>
    </source>
</evidence>
<evidence type="ECO:0000313" key="16">
    <source>
        <dbReference type="Proteomes" id="UP000092461"/>
    </source>
</evidence>
<dbReference type="VEuPathDB" id="VectorBase:LLOJ003028"/>
<dbReference type="PRINTS" id="PR00727">
    <property type="entry name" value="LEADERPTASE"/>
</dbReference>
<dbReference type="InterPro" id="IPR037730">
    <property type="entry name" value="IMP2"/>
</dbReference>
<dbReference type="Proteomes" id="UP000092461">
    <property type="component" value="Unassembled WGS sequence"/>
</dbReference>
<keyword evidence="8" id="KW-0378">Hydrolase</keyword>
<feature type="active site" evidence="13">
    <location>
        <position position="190"/>
    </location>
</feature>
<keyword evidence="10" id="KW-0496">Mitochondrion</keyword>
<evidence type="ECO:0000256" key="9">
    <source>
        <dbReference type="ARBA" id="ARBA00022989"/>
    </source>
</evidence>